<protein>
    <recommendedName>
        <fullName evidence="7">Zn(2)-C6 fungal-type domain-containing protein</fullName>
    </recommendedName>
</protein>
<evidence type="ECO:0000256" key="2">
    <source>
        <dbReference type="ARBA" id="ARBA00022833"/>
    </source>
</evidence>
<keyword evidence="6" id="KW-0539">Nucleus</keyword>
<keyword evidence="3" id="KW-0805">Transcription regulation</keyword>
<keyword evidence="9" id="KW-1185">Reference proteome</keyword>
<dbReference type="PANTHER" id="PTHR47660">
    <property type="entry name" value="TRANSCRIPTION FACTOR WITH C2H2 AND ZN(2)-CYS(6) DNA BINDING DOMAIN (EUROFUNG)-RELATED-RELATED"/>
    <property type="match status" value="1"/>
</dbReference>
<dbReference type="PROSITE" id="PS50048">
    <property type="entry name" value="ZN2_CY6_FUNGAL_2"/>
    <property type="match status" value="1"/>
</dbReference>
<dbReference type="Proteomes" id="UP001610334">
    <property type="component" value="Unassembled WGS sequence"/>
</dbReference>
<organism evidence="8 9">
    <name type="scientific">Aspergillus granulosus</name>
    <dbReference type="NCBI Taxonomy" id="176169"/>
    <lineage>
        <taxon>Eukaryota</taxon>
        <taxon>Fungi</taxon>
        <taxon>Dikarya</taxon>
        <taxon>Ascomycota</taxon>
        <taxon>Pezizomycotina</taxon>
        <taxon>Eurotiomycetes</taxon>
        <taxon>Eurotiomycetidae</taxon>
        <taxon>Eurotiales</taxon>
        <taxon>Aspergillaceae</taxon>
        <taxon>Aspergillus</taxon>
        <taxon>Aspergillus subgen. Nidulantes</taxon>
    </lineage>
</organism>
<keyword evidence="4" id="KW-0238">DNA-binding</keyword>
<proteinExistence type="predicted"/>
<evidence type="ECO:0000256" key="4">
    <source>
        <dbReference type="ARBA" id="ARBA00023125"/>
    </source>
</evidence>
<sequence>MSLRRKSCDACFKGRRKCDLGYPTCATCRKTRKTCHYVYPPIHQTRGLGGPTTAQTVCSSTSSITTTSASSVTELLEALDSFTPDSLFDAGAISGFFGQYTQLPENRATSSPGQSIFENLQSSMSLPDTPHAPPNIHIFLGSLGEVQPIESSAPAWEWVIDKLKSYPREFAQRTETIFLHRELYRETLPQPIRAAYGVSSTHCLVSETNREMLFRVIDSEVHELLKPSHETELLPELARLQAFVFYQTVRFFHGNIEQRVTAEQQQGLVMTMALKLLARSQAEIGDNEAGNWRTWILAESIRRTVIVVYFIYGINSVFRDGICVGLHTLVKLPLSTTISSWDSESNHLNHLRTGTTIPYETFLSHWLASTPRKLDPFEKLLLVPCQGLDTVELYDSAV</sequence>
<evidence type="ECO:0000256" key="5">
    <source>
        <dbReference type="ARBA" id="ARBA00023163"/>
    </source>
</evidence>
<comment type="caution">
    <text evidence="8">The sequence shown here is derived from an EMBL/GenBank/DDBJ whole genome shotgun (WGS) entry which is preliminary data.</text>
</comment>
<evidence type="ECO:0000313" key="8">
    <source>
        <dbReference type="EMBL" id="KAL2817154.1"/>
    </source>
</evidence>
<dbReference type="InterPro" id="IPR001138">
    <property type="entry name" value="Zn2Cys6_DnaBD"/>
</dbReference>
<evidence type="ECO:0000256" key="3">
    <source>
        <dbReference type="ARBA" id="ARBA00023015"/>
    </source>
</evidence>
<dbReference type="SMART" id="SM00066">
    <property type="entry name" value="GAL4"/>
    <property type="match status" value="1"/>
</dbReference>
<keyword evidence="5" id="KW-0804">Transcription</keyword>
<evidence type="ECO:0000313" key="9">
    <source>
        <dbReference type="Proteomes" id="UP001610334"/>
    </source>
</evidence>
<dbReference type="SUPFAM" id="SSF57701">
    <property type="entry name" value="Zn2/Cys6 DNA-binding domain"/>
    <property type="match status" value="1"/>
</dbReference>
<keyword evidence="2" id="KW-0862">Zinc</keyword>
<evidence type="ECO:0000256" key="6">
    <source>
        <dbReference type="ARBA" id="ARBA00023242"/>
    </source>
</evidence>
<dbReference type="Gene3D" id="4.10.240.10">
    <property type="entry name" value="Zn(2)-C6 fungal-type DNA-binding domain"/>
    <property type="match status" value="1"/>
</dbReference>
<evidence type="ECO:0000256" key="1">
    <source>
        <dbReference type="ARBA" id="ARBA00022723"/>
    </source>
</evidence>
<keyword evidence="1" id="KW-0479">Metal-binding</keyword>
<dbReference type="CDD" id="cd00067">
    <property type="entry name" value="GAL4"/>
    <property type="match status" value="1"/>
</dbReference>
<dbReference type="InterPro" id="IPR036864">
    <property type="entry name" value="Zn2-C6_fun-type_DNA-bd_sf"/>
</dbReference>
<evidence type="ECO:0000259" key="7">
    <source>
        <dbReference type="PROSITE" id="PS50048"/>
    </source>
</evidence>
<gene>
    <name evidence="8" type="ORF">BJX63DRAFT_117642</name>
</gene>
<dbReference type="Pfam" id="PF00172">
    <property type="entry name" value="Zn_clus"/>
    <property type="match status" value="1"/>
</dbReference>
<feature type="domain" description="Zn(2)-C6 fungal-type" evidence="7">
    <location>
        <begin position="7"/>
        <end position="37"/>
    </location>
</feature>
<reference evidence="8 9" key="1">
    <citation type="submission" date="2024-07" db="EMBL/GenBank/DDBJ databases">
        <title>Section-level genome sequencing and comparative genomics of Aspergillus sections Usti and Cavernicolus.</title>
        <authorList>
            <consortium name="Lawrence Berkeley National Laboratory"/>
            <person name="Nybo J.L."/>
            <person name="Vesth T.C."/>
            <person name="Theobald S."/>
            <person name="Frisvad J.C."/>
            <person name="Larsen T.O."/>
            <person name="Kjaerboelling I."/>
            <person name="Rothschild-Mancinelli K."/>
            <person name="Lyhne E.K."/>
            <person name="Kogle M.E."/>
            <person name="Barry K."/>
            <person name="Clum A."/>
            <person name="Na H."/>
            <person name="Ledsgaard L."/>
            <person name="Lin J."/>
            <person name="Lipzen A."/>
            <person name="Kuo A."/>
            <person name="Riley R."/>
            <person name="Mondo S."/>
            <person name="Labutti K."/>
            <person name="Haridas S."/>
            <person name="Pangalinan J."/>
            <person name="Salamov A.A."/>
            <person name="Simmons B.A."/>
            <person name="Magnuson J.K."/>
            <person name="Chen J."/>
            <person name="Drula E."/>
            <person name="Henrissat B."/>
            <person name="Wiebenga A."/>
            <person name="Lubbers R.J."/>
            <person name="Gomes A.C."/>
            <person name="Makela M.R."/>
            <person name="Stajich J."/>
            <person name="Grigoriev I.V."/>
            <person name="Mortensen U.H."/>
            <person name="De Vries R.P."/>
            <person name="Baker S.E."/>
            <person name="Andersen M.R."/>
        </authorList>
    </citation>
    <scope>NUCLEOTIDE SEQUENCE [LARGE SCALE GENOMIC DNA]</scope>
    <source>
        <strain evidence="8 9">CBS 588.65</strain>
    </source>
</reference>
<accession>A0ABR4HPS0</accession>
<name>A0ABR4HPS0_9EURO</name>
<dbReference type="EMBL" id="JBFXLT010000019">
    <property type="protein sequence ID" value="KAL2817154.1"/>
    <property type="molecule type" value="Genomic_DNA"/>
</dbReference>